<dbReference type="PANTHER" id="PTHR15729">
    <property type="entry name" value="CDC42 GTPASE-ACTIVATING PROTEIN"/>
    <property type="match status" value="1"/>
</dbReference>
<keyword evidence="2" id="KW-0812">Transmembrane</keyword>
<dbReference type="InterPro" id="IPR051576">
    <property type="entry name" value="PX-Rho_GAP"/>
</dbReference>
<evidence type="ECO:0000313" key="6">
    <source>
        <dbReference type="WBParaSite" id="nRc.2.0.1.t45327-RA"/>
    </source>
</evidence>
<dbReference type="Gene3D" id="1.10.555.10">
    <property type="entry name" value="Rho GTPase activation protein"/>
    <property type="match status" value="1"/>
</dbReference>
<proteinExistence type="predicted"/>
<keyword evidence="5" id="KW-1185">Reference proteome</keyword>
<sequence>MNFGPKLCGYLLLLPAASIASSRPSSIVSPPAVASGLTSILALILALLASTASAKQSEIRIARVYIPILLVRGCIFDEKRLPEFNDLFIVRDVHSVASLLKMYFRELPNPLLTYHLYNSLIAAVSNQDHTMKILRLHDVIQQLPPPYFRTAEHLMKHLARIGEHCNKTGMTYQNLAIIWTPNLLRVILFLEFRCYMMHRVRHCGLACGIVD</sequence>
<keyword evidence="1" id="KW-0343">GTPase activation</keyword>
<evidence type="ECO:0000259" key="4">
    <source>
        <dbReference type="PROSITE" id="PS50238"/>
    </source>
</evidence>
<keyword evidence="2" id="KW-1133">Transmembrane helix</keyword>
<name>A0A915L495_ROMCU</name>
<dbReference type="InterPro" id="IPR000198">
    <property type="entry name" value="RhoGAP_dom"/>
</dbReference>
<dbReference type="PROSITE" id="PS50238">
    <property type="entry name" value="RHOGAP"/>
    <property type="match status" value="1"/>
</dbReference>
<dbReference type="GO" id="GO:0005096">
    <property type="term" value="F:GTPase activator activity"/>
    <property type="evidence" value="ECO:0007669"/>
    <property type="project" value="UniProtKB-KW"/>
</dbReference>
<feature type="signal peptide" evidence="3">
    <location>
        <begin position="1"/>
        <end position="22"/>
    </location>
</feature>
<evidence type="ECO:0000256" key="3">
    <source>
        <dbReference type="SAM" id="SignalP"/>
    </source>
</evidence>
<dbReference type="PANTHER" id="PTHR15729:SF10">
    <property type="entry name" value="GTPASE-ACTIVATING PROTEIN CDGAPR"/>
    <property type="match status" value="1"/>
</dbReference>
<reference evidence="6" key="1">
    <citation type="submission" date="2022-11" db="UniProtKB">
        <authorList>
            <consortium name="WormBaseParasite"/>
        </authorList>
    </citation>
    <scope>IDENTIFICATION</scope>
</reference>
<keyword evidence="2" id="KW-0472">Membrane</keyword>
<protein>
    <submittedName>
        <fullName evidence="6">Rho-GAP domain-containing protein</fullName>
    </submittedName>
</protein>
<dbReference type="SMART" id="SM00324">
    <property type="entry name" value="RhoGAP"/>
    <property type="match status" value="1"/>
</dbReference>
<dbReference type="Proteomes" id="UP000887565">
    <property type="component" value="Unplaced"/>
</dbReference>
<feature type="transmembrane region" description="Helical" evidence="2">
    <location>
        <begin position="32"/>
        <end position="54"/>
    </location>
</feature>
<organism evidence="5 6">
    <name type="scientific">Romanomermis culicivorax</name>
    <name type="common">Nematode worm</name>
    <dbReference type="NCBI Taxonomy" id="13658"/>
    <lineage>
        <taxon>Eukaryota</taxon>
        <taxon>Metazoa</taxon>
        <taxon>Ecdysozoa</taxon>
        <taxon>Nematoda</taxon>
        <taxon>Enoplea</taxon>
        <taxon>Dorylaimia</taxon>
        <taxon>Mermithida</taxon>
        <taxon>Mermithoidea</taxon>
        <taxon>Mermithidae</taxon>
        <taxon>Romanomermis</taxon>
    </lineage>
</organism>
<dbReference type="InterPro" id="IPR008936">
    <property type="entry name" value="Rho_GTPase_activation_prot"/>
</dbReference>
<evidence type="ECO:0000256" key="2">
    <source>
        <dbReference type="SAM" id="Phobius"/>
    </source>
</evidence>
<dbReference type="SUPFAM" id="SSF48350">
    <property type="entry name" value="GTPase activation domain, GAP"/>
    <property type="match status" value="1"/>
</dbReference>
<dbReference type="WBParaSite" id="nRc.2.0.1.t45327-RA">
    <property type="protein sequence ID" value="nRc.2.0.1.t45327-RA"/>
    <property type="gene ID" value="nRc.2.0.1.g45327"/>
</dbReference>
<feature type="domain" description="Rho-GAP" evidence="4">
    <location>
        <begin position="17"/>
        <end position="211"/>
    </location>
</feature>
<dbReference type="Pfam" id="PF00620">
    <property type="entry name" value="RhoGAP"/>
    <property type="match status" value="1"/>
</dbReference>
<dbReference type="GO" id="GO:0007264">
    <property type="term" value="P:small GTPase-mediated signal transduction"/>
    <property type="evidence" value="ECO:0007669"/>
    <property type="project" value="TreeGrafter"/>
</dbReference>
<accession>A0A915L495</accession>
<evidence type="ECO:0000256" key="1">
    <source>
        <dbReference type="ARBA" id="ARBA00022468"/>
    </source>
</evidence>
<evidence type="ECO:0000313" key="5">
    <source>
        <dbReference type="Proteomes" id="UP000887565"/>
    </source>
</evidence>
<feature type="chain" id="PRO_5037287110" evidence="3">
    <location>
        <begin position="23"/>
        <end position="211"/>
    </location>
</feature>
<keyword evidence="3" id="KW-0732">Signal</keyword>
<dbReference type="AlphaFoldDB" id="A0A915L495"/>